<protein>
    <submittedName>
        <fullName evidence="1">Uncharacterized protein</fullName>
    </submittedName>
</protein>
<evidence type="ECO:0000313" key="1">
    <source>
        <dbReference type="EMBL" id="KAK1861459.1"/>
    </source>
</evidence>
<evidence type="ECO:0000313" key="2">
    <source>
        <dbReference type="Proteomes" id="UP000798662"/>
    </source>
</evidence>
<accession>A0ACC3BUS2</accession>
<comment type="caution">
    <text evidence="1">The sequence shown here is derived from an EMBL/GenBank/DDBJ whole genome shotgun (WGS) entry which is preliminary data.</text>
</comment>
<organism evidence="1 2">
    <name type="scientific">Pyropia yezoensis</name>
    <name type="common">Susabi-nori</name>
    <name type="synonym">Porphyra yezoensis</name>
    <dbReference type="NCBI Taxonomy" id="2788"/>
    <lineage>
        <taxon>Eukaryota</taxon>
        <taxon>Rhodophyta</taxon>
        <taxon>Bangiophyceae</taxon>
        <taxon>Bangiales</taxon>
        <taxon>Bangiaceae</taxon>
        <taxon>Pyropia</taxon>
    </lineage>
</organism>
<reference evidence="1" key="1">
    <citation type="submission" date="2019-11" db="EMBL/GenBank/DDBJ databases">
        <title>Nori genome reveals adaptations in red seaweeds to the harsh intertidal environment.</title>
        <authorList>
            <person name="Wang D."/>
            <person name="Mao Y."/>
        </authorList>
    </citation>
    <scope>NUCLEOTIDE SEQUENCE</scope>
    <source>
        <tissue evidence="1">Gametophyte</tissue>
    </source>
</reference>
<keyword evidence="2" id="KW-1185">Reference proteome</keyword>
<dbReference type="Proteomes" id="UP000798662">
    <property type="component" value="Chromosome 1"/>
</dbReference>
<proteinExistence type="predicted"/>
<name>A0ACC3BUS2_PYRYE</name>
<gene>
    <name evidence="1" type="ORF">I4F81_004043</name>
</gene>
<sequence length="114" mass="11915">MPTLQVQTNVPLEGDAADRFFDAATDAVATALGKPPAFVQVSLTTAAMSFAGTTDPTAYVSLTSLGKVEEAAPVASRALAELLTTHLGVQPGRAYIQFFDCPRHMMALNGTPFG</sequence>
<dbReference type="EMBL" id="CM020618">
    <property type="protein sequence ID" value="KAK1861459.1"/>
    <property type="molecule type" value="Genomic_DNA"/>
</dbReference>